<dbReference type="GO" id="GO:0016787">
    <property type="term" value="F:hydrolase activity"/>
    <property type="evidence" value="ECO:0007669"/>
    <property type="project" value="UniProtKB-KW"/>
</dbReference>
<dbReference type="InterPro" id="IPR041526">
    <property type="entry name" value="DAPG_hydrolase"/>
</dbReference>
<sequence length="313" mass="34980">MILAVLTAALVAAIALIATTTSIPSELALFVGNPLQPLGARVNQKSSEYYIGYRGSDFDKPWAKSFNDNVSPVDQDFIRSLERSPVPASQGVSIRDAGEALNQPGYLPLEDGYTFLDDGTLLLAIRSEMPPNFSGEMYDFWFSWHMNDTTKYKLWHPKQHQYAATTYRTKLWGTTSFVSEYIGATADKISISFFDPSLLNFTTTNPSTGVETLVAAFAKTFRHTKRDATAMAKRGFKPWDTVLIHQVRRTPDGGGYEVRSRFWLGSWLVRRLRVVGDPEGLARDLCVHCREEMTHLGRFLPGLFGEFGGDVST</sequence>
<dbReference type="GeneID" id="54556912"/>
<dbReference type="Pfam" id="PF18089">
    <property type="entry name" value="DAPG_hydrolase"/>
    <property type="match status" value="1"/>
</dbReference>
<dbReference type="OrthoDB" id="3335931at2759"/>
<comment type="cofactor">
    <cofactor evidence="1">
        <name>Zn(2+)</name>
        <dbReference type="ChEBI" id="CHEBI:29105"/>
    </cofactor>
</comment>
<evidence type="ECO:0000256" key="4">
    <source>
        <dbReference type="ARBA" id="ARBA00022833"/>
    </source>
</evidence>
<keyword evidence="8" id="KW-1185">Reference proteome</keyword>
<keyword evidence="4" id="KW-0862">Zinc</keyword>
<proteinExistence type="predicted"/>
<keyword evidence="3" id="KW-0378">Hydrolase</keyword>
<evidence type="ECO:0000256" key="2">
    <source>
        <dbReference type="ARBA" id="ARBA00022723"/>
    </source>
</evidence>
<dbReference type="EMBL" id="ML993579">
    <property type="protein sequence ID" value="KAF2174212.1"/>
    <property type="molecule type" value="Genomic_DNA"/>
</dbReference>
<evidence type="ECO:0000313" key="7">
    <source>
        <dbReference type="EMBL" id="KAF2174212.1"/>
    </source>
</evidence>
<dbReference type="RefSeq" id="XP_033675101.1">
    <property type="nucleotide sequence ID" value="XM_033803640.1"/>
</dbReference>
<evidence type="ECO:0000256" key="5">
    <source>
        <dbReference type="SAM" id="SignalP"/>
    </source>
</evidence>
<name>A0A6A6D7J6_ZASCE</name>
<accession>A0A6A6D7J6</accession>
<feature type="signal peptide" evidence="5">
    <location>
        <begin position="1"/>
        <end position="22"/>
    </location>
</feature>
<reference evidence="7" key="1">
    <citation type="journal article" date="2020" name="Stud. Mycol.">
        <title>101 Dothideomycetes genomes: a test case for predicting lifestyles and emergence of pathogens.</title>
        <authorList>
            <person name="Haridas S."/>
            <person name="Albert R."/>
            <person name="Binder M."/>
            <person name="Bloem J."/>
            <person name="Labutti K."/>
            <person name="Salamov A."/>
            <person name="Andreopoulos B."/>
            <person name="Baker S."/>
            <person name="Barry K."/>
            <person name="Bills G."/>
            <person name="Bluhm B."/>
            <person name="Cannon C."/>
            <person name="Castanera R."/>
            <person name="Culley D."/>
            <person name="Daum C."/>
            <person name="Ezra D."/>
            <person name="Gonzalez J."/>
            <person name="Henrissat B."/>
            <person name="Kuo A."/>
            <person name="Liang C."/>
            <person name="Lipzen A."/>
            <person name="Lutzoni F."/>
            <person name="Magnuson J."/>
            <person name="Mondo S."/>
            <person name="Nolan M."/>
            <person name="Ohm R."/>
            <person name="Pangilinan J."/>
            <person name="Park H.-J."/>
            <person name="Ramirez L."/>
            <person name="Alfaro M."/>
            <person name="Sun H."/>
            <person name="Tritt A."/>
            <person name="Yoshinaga Y."/>
            <person name="Zwiers L.-H."/>
            <person name="Turgeon B."/>
            <person name="Goodwin S."/>
            <person name="Spatafora J."/>
            <person name="Crous P."/>
            <person name="Grigoriev I."/>
        </authorList>
    </citation>
    <scope>NUCLEOTIDE SEQUENCE</scope>
    <source>
        <strain evidence="7">ATCC 36951</strain>
    </source>
</reference>
<gene>
    <name evidence="7" type="ORF">M409DRAFT_16478</name>
</gene>
<organism evidence="7 8">
    <name type="scientific">Zasmidium cellare ATCC 36951</name>
    <dbReference type="NCBI Taxonomy" id="1080233"/>
    <lineage>
        <taxon>Eukaryota</taxon>
        <taxon>Fungi</taxon>
        <taxon>Dikarya</taxon>
        <taxon>Ascomycota</taxon>
        <taxon>Pezizomycotina</taxon>
        <taxon>Dothideomycetes</taxon>
        <taxon>Dothideomycetidae</taxon>
        <taxon>Mycosphaerellales</taxon>
        <taxon>Mycosphaerellaceae</taxon>
        <taxon>Zasmidium</taxon>
    </lineage>
</organism>
<evidence type="ECO:0000313" key="8">
    <source>
        <dbReference type="Proteomes" id="UP000799537"/>
    </source>
</evidence>
<evidence type="ECO:0000256" key="1">
    <source>
        <dbReference type="ARBA" id="ARBA00001947"/>
    </source>
</evidence>
<protein>
    <recommendedName>
        <fullName evidence="6">DAPG hydrolase PhiG domain-containing protein</fullName>
    </recommendedName>
</protein>
<feature type="domain" description="DAPG hydrolase PhiG" evidence="6">
    <location>
        <begin position="96"/>
        <end position="304"/>
    </location>
</feature>
<dbReference type="Proteomes" id="UP000799537">
    <property type="component" value="Unassembled WGS sequence"/>
</dbReference>
<evidence type="ECO:0000259" key="6">
    <source>
        <dbReference type="Pfam" id="PF18089"/>
    </source>
</evidence>
<dbReference type="GO" id="GO:0046872">
    <property type="term" value="F:metal ion binding"/>
    <property type="evidence" value="ECO:0007669"/>
    <property type="project" value="UniProtKB-KW"/>
</dbReference>
<keyword evidence="5" id="KW-0732">Signal</keyword>
<keyword evidence="2" id="KW-0479">Metal-binding</keyword>
<dbReference type="AlphaFoldDB" id="A0A6A6D7J6"/>
<evidence type="ECO:0000256" key="3">
    <source>
        <dbReference type="ARBA" id="ARBA00022801"/>
    </source>
</evidence>
<feature type="chain" id="PRO_5025409547" description="DAPG hydrolase PhiG domain-containing protein" evidence="5">
    <location>
        <begin position="23"/>
        <end position="313"/>
    </location>
</feature>